<organism evidence="1">
    <name type="scientific">mine drainage metagenome</name>
    <dbReference type="NCBI Taxonomy" id="410659"/>
    <lineage>
        <taxon>unclassified sequences</taxon>
        <taxon>metagenomes</taxon>
        <taxon>ecological metagenomes</taxon>
    </lineage>
</organism>
<comment type="caution">
    <text evidence="1">The sequence shown here is derived from an EMBL/GenBank/DDBJ whole genome shotgun (WGS) entry which is preliminary data.</text>
</comment>
<accession>A0A1J5SA10</accession>
<dbReference type="AlphaFoldDB" id="A0A1J5SA10"/>
<protein>
    <submittedName>
        <fullName evidence="1">Uncharacterized protein</fullName>
    </submittedName>
</protein>
<sequence length="110" mass="11742">MMNAWFTKNLGDAMLAGEALAQLEALFLSTYGKPGSSADVAIFMRHESEGRLHCEVKAYFPPGAAALAKAVDADLCARPSQDGLSLLVGTEDAWQALFPNGRERVGMAPE</sequence>
<gene>
    <name evidence="1" type="ORF">GALL_131730</name>
</gene>
<proteinExistence type="predicted"/>
<name>A0A1J5SA10_9ZZZZ</name>
<evidence type="ECO:0000313" key="1">
    <source>
        <dbReference type="EMBL" id="OIR04787.1"/>
    </source>
</evidence>
<dbReference type="EMBL" id="MLJW01000055">
    <property type="protein sequence ID" value="OIR04787.1"/>
    <property type="molecule type" value="Genomic_DNA"/>
</dbReference>
<reference evidence="1" key="1">
    <citation type="submission" date="2016-10" db="EMBL/GenBank/DDBJ databases">
        <title>Sequence of Gallionella enrichment culture.</title>
        <authorList>
            <person name="Poehlein A."/>
            <person name="Muehling M."/>
            <person name="Daniel R."/>
        </authorList>
    </citation>
    <scope>NUCLEOTIDE SEQUENCE</scope>
</reference>